<proteinExistence type="predicted"/>
<protein>
    <submittedName>
        <fullName evidence="1">Uncharacterized protein</fullName>
    </submittedName>
</protein>
<dbReference type="EMBL" id="LMAW01000758">
    <property type="protein sequence ID" value="KQK85526.1"/>
    <property type="molecule type" value="Genomic_DNA"/>
</dbReference>
<gene>
    <name evidence="1" type="ORF">AAES_39384</name>
</gene>
<evidence type="ECO:0000313" key="2">
    <source>
        <dbReference type="Proteomes" id="UP000051836"/>
    </source>
</evidence>
<evidence type="ECO:0000313" key="1">
    <source>
        <dbReference type="EMBL" id="KQK85526.1"/>
    </source>
</evidence>
<name>A0A0Q3TYG3_AMAAE</name>
<sequence>MKLFQKSAFELMKTPVRSSILDHFMMRLRKTEVGQEKMYTQDRDPARLSSLDYPCDQLTLTVSEKTPDESSQRKYFWQVYP</sequence>
<comment type="caution">
    <text evidence="1">The sequence shown here is derived from an EMBL/GenBank/DDBJ whole genome shotgun (WGS) entry which is preliminary data.</text>
</comment>
<accession>A0A0Q3TYG3</accession>
<dbReference type="Proteomes" id="UP000051836">
    <property type="component" value="Unassembled WGS sequence"/>
</dbReference>
<reference evidence="1 2" key="1">
    <citation type="submission" date="2015-10" db="EMBL/GenBank/DDBJ databases">
        <authorList>
            <person name="Gilbert D.G."/>
        </authorList>
    </citation>
    <scope>NUCLEOTIDE SEQUENCE [LARGE SCALE GENOMIC DNA]</scope>
    <source>
        <strain evidence="1">FVVF132</strain>
    </source>
</reference>
<dbReference type="AlphaFoldDB" id="A0A0Q3TYG3"/>
<keyword evidence="2" id="KW-1185">Reference proteome</keyword>
<organism evidence="1 2">
    <name type="scientific">Amazona aestiva</name>
    <name type="common">Blue-fronted Amazon parrot</name>
    <dbReference type="NCBI Taxonomy" id="12930"/>
    <lineage>
        <taxon>Eukaryota</taxon>
        <taxon>Metazoa</taxon>
        <taxon>Chordata</taxon>
        <taxon>Craniata</taxon>
        <taxon>Vertebrata</taxon>
        <taxon>Euteleostomi</taxon>
        <taxon>Archelosauria</taxon>
        <taxon>Archosauria</taxon>
        <taxon>Dinosauria</taxon>
        <taxon>Saurischia</taxon>
        <taxon>Theropoda</taxon>
        <taxon>Coelurosauria</taxon>
        <taxon>Aves</taxon>
        <taxon>Neognathae</taxon>
        <taxon>Neoaves</taxon>
        <taxon>Telluraves</taxon>
        <taxon>Australaves</taxon>
        <taxon>Psittaciformes</taxon>
        <taxon>Psittacidae</taxon>
        <taxon>Amazona</taxon>
    </lineage>
</organism>